<evidence type="ECO:0000256" key="1">
    <source>
        <dbReference type="SAM" id="Phobius"/>
    </source>
</evidence>
<name>A0A383AIV2_9ZZZZ</name>
<organism evidence="2">
    <name type="scientific">marine metagenome</name>
    <dbReference type="NCBI Taxonomy" id="408172"/>
    <lineage>
        <taxon>unclassified sequences</taxon>
        <taxon>metagenomes</taxon>
        <taxon>ecological metagenomes</taxon>
    </lineage>
</organism>
<dbReference type="EMBL" id="UINC01192516">
    <property type="protein sequence ID" value="SVE07702.1"/>
    <property type="molecule type" value="Genomic_DNA"/>
</dbReference>
<reference evidence="2" key="1">
    <citation type="submission" date="2018-05" db="EMBL/GenBank/DDBJ databases">
        <authorList>
            <person name="Lanie J.A."/>
            <person name="Ng W.-L."/>
            <person name="Kazmierczak K.M."/>
            <person name="Andrzejewski T.M."/>
            <person name="Davidsen T.M."/>
            <person name="Wayne K.J."/>
            <person name="Tettelin H."/>
            <person name="Glass J.I."/>
            <person name="Rusch D."/>
            <person name="Podicherti R."/>
            <person name="Tsui H.-C.T."/>
            <person name="Winkler M.E."/>
        </authorList>
    </citation>
    <scope>NUCLEOTIDE SEQUENCE</scope>
</reference>
<dbReference type="AlphaFoldDB" id="A0A383AIV2"/>
<feature type="transmembrane region" description="Helical" evidence="1">
    <location>
        <begin position="44"/>
        <end position="61"/>
    </location>
</feature>
<keyword evidence="1" id="KW-0472">Membrane</keyword>
<feature type="transmembrane region" description="Helical" evidence="1">
    <location>
        <begin position="101"/>
        <end position="122"/>
    </location>
</feature>
<feature type="transmembrane region" description="Helical" evidence="1">
    <location>
        <begin position="7"/>
        <end position="24"/>
    </location>
</feature>
<sequence>MNTKSLMTLSAMILALIGISLIFLPKEILDYLELSVSDTLELLMQIIGSLYFAFAMLNWMSKGSLIGGIYGRPIAMANLTHFVIAGLALIKGILSNPSLSYIIWSIAIIYSIFAILFGIVAFKHPVSENKIDNQTSSQEEE</sequence>
<gene>
    <name evidence="2" type="ORF">METZ01_LOCUS460556</name>
</gene>
<evidence type="ECO:0000313" key="2">
    <source>
        <dbReference type="EMBL" id="SVE07702.1"/>
    </source>
</evidence>
<proteinExistence type="predicted"/>
<feature type="transmembrane region" description="Helical" evidence="1">
    <location>
        <begin position="73"/>
        <end position="95"/>
    </location>
</feature>
<keyword evidence="1" id="KW-1133">Transmembrane helix</keyword>
<protein>
    <submittedName>
        <fullName evidence="2">Uncharacterized protein</fullName>
    </submittedName>
</protein>
<accession>A0A383AIV2</accession>
<keyword evidence="1" id="KW-0812">Transmembrane</keyword>